<dbReference type="OMA" id="DYYICVH"/>
<dbReference type="STRING" id="767769.A0A1L9V203"/>
<name>A0A1L9V203_ASPBC</name>
<dbReference type="VEuPathDB" id="FungiDB:ASPBRDRAFT_50762"/>
<evidence type="ECO:0000313" key="6">
    <source>
        <dbReference type="Proteomes" id="UP000184499"/>
    </source>
</evidence>
<feature type="domain" description="LysM" evidence="4">
    <location>
        <begin position="163"/>
        <end position="209"/>
    </location>
</feature>
<evidence type="ECO:0000256" key="3">
    <source>
        <dbReference type="SAM" id="MobiDB-lite"/>
    </source>
</evidence>
<feature type="region of interest" description="Disordered" evidence="3">
    <location>
        <begin position="45"/>
        <end position="70"/>
    </location>
</feature>
<dbReference type="SUPFAM" id="SSF54106">
    <property type="entry name" value="LysM domain"/>
    <property type="match status" value="2"/>
</dbReference>
<dbReference type="SMART" id="SM00257">
    <property type="entry name" value="LysM"/>
    <property type="match status" value="2"/>
</dbReference>
<feature type="domain" description="LysM" evidence="4">
    <location>
        <begin position="82"/>
        <end position="128"/>
    </location>
</feature>
<dbReference type="PANTHER" id="PTHR34997:SF18">
    <property type="entry name" value="LYSM DOMAIN-CONTAINING PROTEIN"/>
    <property type="match status" value="1"/>
</dbReference>
<dbReference type="OrthoDB" id="5985073at2759"/>
<dbReference type="InterPro" id="IPR018392">
    <property type="entry name" value="LysM"/>
</dbReference>
<keyword evidence="2" id="KW-0843">Virulence</keyword>
<dbReference type="Proteomes" id="UP000184499">
    <property type="component" value="Unassembled WGS sequence"/>
</dbReference>
<proteinExistence type="predicted"/>
<dbReference type="CDD" id="cd00118">
    <property type="entry name" value="LysM"/>
    <property type="match status" value="2"/>
</dbReference>
<dbReference type="Gene3D" id="3.10.350.10">
    <property type="entry name" value="LysM domain"/>
    <property type="match status" value="2"/>
</dbReference>
<dbReference type="PANTHER" id="PTHR34997">
    <property type="entry name" value="AM15"/>
    <property type="match status" value="1"/>
</dbReference>
<evidence type="ECO:0000256" key="2">
    <source>
        <dbReference type="ARBA" id="ARBA00023026"/>
    </source>
</evidence>
<evidence type="ECO:0000259" key="4">
    <source>
        <dbReference type="PROSITE" id="PS51782"/>
    </source>
</evidence>
<dbReference type="InterPro" id="IPR036779">
    <property type="entry name" value="LysM_dom_sf"/>
</dbReference>
<dbReference type="EMBL" id="KV878679">
    <property type="protein sequence ID" value="OJJ77946.1"/>
    <property type="molecule type" value="Genomic_DNA"/>
</dbReference>
<sequence>MLGDSVEGLQQLNPGITCPGLDPSKSYCVIGTVNDDVPSTTLTTTMSMTTPSKASDPTTTTSTVSAPTNSPTMPGIVGNCDGFYKVSSGDHCGTIAQAYGISTAQLLSWNSEIDDNCTNLWLDYYICVHVPGTTTTTPAAPDPTNDPSGPTPQLPGIVEDCKSFHLVKDGDNCYSISSDAGIMLAQLRQWNTEIDAAWNNLWLGYYRLSQT</sequence>
<gene>
    <name evidence="5" type="ORF">ASPBRDRAFT_50762</name>
</gene>
<reference evidence="6" key="1">
    <citation type="journal article" date="2017" name="Genome Biol.">
        <title>Comparative genomics reveals high biological diversity and specific adaptations in the industrially and medically important fungal genus Aspergillus.</title>
        <authorList>
            <person name="de Vries R.P."/>
            <person name="Riley R."/>
            <person name="Wiebenga A."/>
            <person name="Aguilar-Osorio G."/>
            <person name="Amillis S."/>
            <person name="Uchima C.A."/>
            <person name="Anderluh G."/>
            <person name="Asadollahi M."/>
            <person name="Askin M."/>
            <person name="Barry K."/>
            <person name="Battaglia E."/>
            <person name="Bayram O."/>
            <person name="Benocci T."/>
            <person name="Braus-Stromeyer S.A."/>
            <person name="Caldana C."/>
            <person name="Canovas D."/>
            <person name="Cerqueira G.C."/>
            <person name="Chen F."/>
            <person name="Chen W."/>
            <person name="Choi C."/>
            <person name="Clum A."/>
            <person name="Dos Santos R.A."/>
            <person name="Damasio A.R."/>
            <person name="Diallinas G."/>
            <person name="Emri T."/>
            <person name="Fekete E."/>
            <person name="Flipphi M."/>
            <person name="Freyberg S."/>
            <person name="Gallo A."/>
            <person name="Gournas C."/>
            <person name="Habgood R."/>
            <person name="Hainaut M."/>
            <person name="Harispe M.L."/>
            <person name="Henrissat B."/>
            <person name="Hilden K.S."/>
            <person name="Hope R."/>
            <person name="Hossain A."/>
            <person name="Karabika E."/>
            <person name="Karaffa L."/>
            <person name="Karanyi Z."/>
            <person name="Krasevec N."/>
            <person name="Kuo A."/>
            <person name="Kusch H."/>
            <person name="LaButti K."/>
            <person name="Lagendijk E.L."/>
            <person name="Lapidus A."/>
            <person name="Levasseur A."/>
            <person name="Lindquist E."/>
            <person name="Lipzen A."/>
            <person name="Logrieco A.F."/>
            <person name="MacCabe A."/>
            <person name="Maekelae M.R."/>
            <person name="Malavazi I."/>
            <person name="Melin P."/>
            <person name="Meyer V."/>
            <person name="Mielnichuk N."/>
            <person name="Miskei M."/>
            <person name="Molnar A.P."/>
            <person name="Mule G."/>
            <person name="Ngan C.Y."/>
            <person name="Orejas M."/>
            <person name="Orosz E."/>
            <person name="Ouedraogo J.P."/>
            <person name="Overkamp K.M."/>
            <person name="Park H.-S."/>
            <person name="Perrone G."/>
            <person name="Piumi F."/>
            <person name="Punt P.J."/>
            <person name="Ram A.F."/>
            <person name="Ramon A."/>
            <person name="Rauscher S."/>
            <person name="Record E."/>
            <person name="Riano-Pachon D.M."/>
            <person name="Robert V."/>
            <person name="Roehrig J."/>
            <person name="Ruller R."/>
            <person name="Salamov A."/>
            <person name="Salih N.S."/>
            <person name="Samson R.A."/>
            <person name="Sandor E."/>
            <person name="Sanguinetti M."/>
            <person name="Schuetze T."/>
            <person name="Sepcic K."/>
            <person name="Shelest E."/>
            <person name="Sherlock G."/>
            <person name="Sophianopoulou V."/>
            <person name="Squina F.M."/>
            <person name="Sun H."/>
            <person name="Susca A."/>
            <person name="Todd R.B."/>
            <person name="Tsang A."/>
            <person name="Unkles S.E."/>
            <person name="van de Wiele N."/>
            <person name="van Rossen-Uffink D."/>
            <person name="Oliveira J.V."/>
            <person name="Vesth T.C."/>
            <person name="Visser J."/>
            <person name="Yu J.-H."/>
            <person name="Zhou M."/>
            <person name="Andersen M.R."/>
            <person name="Archer D.B."/>
            <person name="Baker S.E."/>
            <person name="Benoit I."/>
            <person name="Brakhage A.A."/>
            <person name="Braus G.H."/>
            <person name="Fischer R."/>
            <person name="Frisvad J.C."/>
            <person name="Goldman G.H."/>
            <person name="Houbraken J."/>
            <person name="Oakley B."/>
            <person name="Pocsi I."/>
            <person name="Scazzocchio C."/>
            <person name="Seiboth B."/>
            <person name="vanKuyk P.A."/>
            <person name="Wortman J."/>
            <person name="Dyer P.S."/>
            <person name="Grigoriev I.V."/>
        </authorList>
    </citation>
    <scope>NUCLEOTIDE SEQUENCE [LARGE SCALE GENOMIC DNA]</scope>
    <source>
        <strain evidence="6">CBS 101740 / IMI 381727 / IBT 21946</strain>
    </source>
</reference>
<dbReference type="Pfam" id="PF01476">
    <property type="entry name" value="LysM"/>
    <property type="match status" value="2"/>
</dbReference>
<organism evidence="5 6">
    <name type="scientific">Aspergillus brasiliensis (strain CBS 101740 / IMI 381727 / IBT 21946)</name>
    <dbReference type="NCBI Taxonomy" id="767769"/>
    <lineage>
        <taxon>Eukaryota</taxon>
        <taxon>Fungi</taxon>
        <taxon>Dikarya</taxon>
        <taxon>Ascomycota</taxon>
        <taxon>Pezizomycotina</taxon>
        <taxon>Eurotiomycetes</taxon>
        <taxon>Eurotiomycetidae</taxon>
        <taxon>Eurotiales</taxon>
        <taxon>Aspergillaceae</taxon>
        <taxon>Aspergillus</taxon>
        <taxon>Aspergillus subgen. Circumdati</taxon>
    </lineage>
</organism>
<accession>A0A1L9V203</accession>
<dbReference type="RefSeq" id="XP_067485193.1">
    <property type="nucleotide sequence ID" value="XM_067626606.1"/>
</dbReference>
<evidence type="ECO:0000256" key="1">
    <source>
        <dbReference type="ARBA" id="ARBA00022669"/>
    </source>
</evidence>
<dbReference type="InterPro" id="IPR052210">
    <property type="entry name" value="LysM1-like"/>
</dbReference>
<dbReference type="GO" id="GO:0008061">
    <property type="term" value="F:chitin binding"/>
    <property type="evidence" value="ECO:0007669"/>
    <property type="project" value="UniProtKB-KW"/>
</dbReference>
<evidence type="ECO:0000313" key="5">
    <source>
        <dbReference type="EMBL" id="OJJ77946.1"/>
    </source>
</evidence>
<dbReference type="PROSITE" id="PS51782">
    <property type="entry name" value="LYSM"/>
    <property type="match status" value="2"/>
</dbReference>
<dbReference type="AlphaFoldDB" id="A0A1L9V203"/>
<keyword evidence="1" id="KW-0147">Chitin-binding</keyword>
<dbReference type="GeneID" id="93579094"/>
<keyword evidence="6" id="KW-1185">Reference proteome</keyword>
<protein>
    <recommendedName>
        <fullName evidence="4">LysM domain-containing protein</fullName>
    </recommendedName>
</protein>